<feature type="region of interest" description="Disordered" evidence="8">
    <location>
        <begin position="1"/>
        <end position="24"/>
    </location>
</feature>
<dbReference type="GO" id="GO:0046872">
    <property type="term" value="F:metal ion binding"/>
    <property type="evidence" value="ECO:0007669"/>
    <property type="project" value="InterPro"/>
</dbReference>
<dbReference type="SUPFAM" id="SSF51230">
    <property type="entry name" value="Single hybrid motif"/>
    <property type="match status" value="1"/>
</dbReference>
<dbReference type="InterPro" id="IPR014085">
    <property type="entry name" value="Allophanate_hydrolase"/>
</dbReference>
<evidence type="ECO:0000256" key="6">
    <source>
        <dbReference type="ARBA" id="ARBA00023267"/>
    </source>
</evidence>
<dbReference type="Pfam" id="PF00364">
    <property type="entry name" value="Biotin_lipoyl"/>
    <property type="match status" value="1"/>
</dbReference>
<dbReference type="SUPFAM" id="SSF56059">
    <property type="entry name" value="Glutathione synthetase ATP-binding domain-like"/>
    <property type="match status" value="1"/>
</dbReference>
<dbReference type="InterPro" id="IPR036928">
    <property type="entry name" value="AS_sf"/>
</dbReference>
<dbReference type="STRING" id="1262450.S3BXP2"/>
<dbReference type="PROSITE" id="PS00866">
    <property type="entry name" value="CPSASE_1"/>
    <property type="match status" value="1"/>
</dbReference>
<dbReference type="NCBIfam" id="TIGR02713">
    <property type="entry name" value="allophanate_hyd"/>
    <property type="match status" value="1"/>
</dbReference>
<evidence type="ECO:0000256" key="2">
    <source>
        <dbReference type="ARBA" id="ARBA00022598"/>
    </source>
</evidence>
<dbReference type="InterPro" id="IPR011761">
    <property type="entry name" value="ATP-grasp"/>
</dbReference>
<dbReference type="HOGENOM" id="CLU_002162_4_0_1"/>
<feature type="domain" description="Biotin carboxylation" evidence="11">
    <location>
        <begin position="625"/>
        <end position="1078"/>
    </location>
</feature>
<name>S3BXP2_OPHP1</name>
<keyword evidence="3 7" id="KW-0547">Nucleotide-binding</keyword>
<dbReference type="SMART" id="SM00878">
    <property type="entry name" value="Biotin_carb_C"/>
    <property type="match status" value="1"/>
</dbReference>
<dbReference type="CDD" id="cd06850">
    <property type="entry name" value="biotinyl_domain"/>
    <property type="match status" value="1"/>
</dbReference>
<evidence type="ECO:0000259" key="9">
    <source>
        <dbReference type="PROSITE" id="PS50968"/>
    </source>
</evidence>
<evidence type="ECO:0000259" key="10">
    <source>
        <dbReference type="PROSITE" id="PS50975"/>
    </source>
</evidence>
<feature type="domain" description="ATP-grasp" evidence="10">
    <location>
        <begin position="744"/>
        <end position="941"/>
    </location>
</feature>
<dbReference type="GO" id="GO:0016787">
    <property type="term" value="F:hydrolase activity"/>
    <property type="evidence" value="ECO:0007669"/>
    <property type="project" value="UniProtKB-KW"/>
</dbReference>
<reference evidence="12 13" key="1">
    <citation type="journal article" date="2013" name="BMC Genomics">
        <title>The genome and transcriptome of the pine saprophyte Ophiostoma piceae, and a comparison with the bark beetle-associated pine pathogen Grosmannia clavigera.</title>
        <authorList>
            <person name="Haridas S."/>
            <person name="Wang Y."/>
            <person name="Lim L."/>
            <person name="Massoumi Alamouti S."/>
            <person name="Jackman S."/>
            <person name="Docking R."/>
            <person name="Robertson G."/>
            <person name="Birol I."/>
            <person name="Bohlmann J."/>
            <person name="Breuil C."/>
        </authorList>
    </citation>
    <scope>NUCLEOTIDE SEQUENCE [LARGE SCALE GENOMIC DNA]</scope>
    <source>
        <strain evidence="12 13">UAMH 11346</strain>
    </source>
</reference>
<accession>S3BXP2</accession>
<dbReference type="InterPro" id="IPR014084">
    <property type="entry name" value="Urea_COase"/>
</dbReference>
<evidence type="ECO:0000256" key="4">
    <source>
        <dbReference type="ARBA" id="ARBA00022801"/>
    </source>
</evidence>
<dbReference type="Pfam" id="PF02682">
    <property type="entry name" value="CT_C_D"/>
    <property type="match status" value="1"/>
</dbReference>
<dbReference type="Proteomes" id="UP000016923">
    <property type="component" value="Unassembled WGS sequence"/>
</dbReference>
<dbReference type="PROSITE" id="PS50979">
    <property type="entry name" value="BC"/>
    <property type="match status" value="1"/>
</dbReference>
<dbReference type="NCBIfam" id="TIGR02712">
    <property type="entry name" value="urea_carbox"/>
    <property type="match status" value="1"/>
</dbReference>
<dbReference type="NCBIfam" id="NF006043">
    <property type="entry name" value="PRK08186.1"/>
    <property type="match status" value="1"/>
</dbReference>
<dbReference type="OMA" id="GGMYMCI"/>
<evidence type="ECO:0000313" key="13">
    <source>
        <dbReference type="Proteomes" id="UP000016923"/>
    </source>
</evidence>
<feature type="domain" description="Lipoyl-binding" evidence="9">
    <location>
        <begin position="1800"/>
        <end position="1881"/>
    </location>
</feature>
<dbReference type="Gene3D" id="3.30.1360.40">
    <property type="match status" value="1"/>
</dbReference>
<dbReference type="InterPro" id="IPR011053">
    <property type="entry name" value="Single_hybrid_motif"/>
</dbReference>
<comment type="cofactor">
    <cofactor evidence="1">
        <name>biotin</name>
        <dbReference type="ChEBI" id="CHEBI:57586"/>
    </cofactor>
</comment>
<dbReference type="eggNOG" id="KOG1211">
    <property type="taxonomic scope" value="Eukaryota"/>
</dbReference>
<dbReference type="SUPFAM" id="SSF50891">
    <property type="entry name" value="Cyclophilin-like"/>
    <property type="match status" value="2"/>
</dbReference>
<dbReference type="eggNOG" id="KOG0238">
    <property type="taxonomic scope" value="Eukaryota"/>
</dbReference>
<dbReference type="SUPFAM" id="SSF51246">
    <property type="entry name" value="Rudiment single hybrid motif"/>
    <property type="match status" value="1"/>
</dbReference>
<dbReference type="Pfam" id="PF21986">
    <property type="entry name" value="AH_C"/>
    <property type="match status" value="1"/>
</dbReference>
<keyword evidence="2" id="KW-0436">Ligase</keyword>
<dbReference type="Pfam" id="PF00289">
    <property type="entry name" value="Biotin_carb_N"/>
    <property type="match status" value="1"/>
</dbReference>
<organism evidence="12 13">
    <name type="scientific">Ophiostoma piceae (strain UAMH 11346)</name>
    <name type="common">Sap stain fungus</name>
    <dbReference type="NCBI Taxonomy" id="1262450"/>
    <lineage>
        <taxon>Eukaryota</taxon>
        <taxon>Fungi</taxon>
        <taxon>Dikarya</taxon>
        <taxon>Ascomycota</taxon>
        <taxon>Pezizomycotina</taxon>
        <taxon>Sordariomycetes</taxon>
        <taxon>Sordariomycetidae</taxon>
        <taxon>Ophiostomatales</taxon>
        <taxon>Ophiostomataceae</taxon>
        <taxon>Ophiostoma</taxon>
    </lineage>
</organism>
<dbReference type="PANTHER" id="PTHR18866:SF128">
    <property type="entry name" value="UREA AMIDOLYASE"/>
    <property type="match status" value="1"/>
</dbReference>
<keyword evidence="13" id="KW-1185">Reference proteome</keyword>
<keyword evidence="12" id="KW-0456">Lyase</keyword>
<dbReference type="Gene3D" id="2.40.50.100">
    <property type="match status" value="1"/>
</dbReference>
<dbReference type="PROSITE" id="PS50975">
    <property type="entry name" value="ATP_GRASP"/>
    <property type="match status" value="1"/>
</dbReference>
<dbReference type="InterPro" id="IPR000089">
    <property type="entry name" value="Biotin_lipoyl"/>
</dbReference>
<dbReference type="GO" id="GO:0016829">
    <property type="term" value="F:lyase activity"/>
    <property type="evidence" value="ECO:0007669"/>
    <property type="project" value="UniProtKB-KW"/>
</dbReference>
<evidence type="ECO:0000256" key="1">
    <source>
        <dbReference type="ARBA" id="ARBA00001953"/>
    </source>
</evidence>
<dbReference type="InterPro" id="IPR053844">
    <property type="entry name" value="AH_C"/>
</dbReference>
<keyword evidence="4" id="KW-0378">Hydrolase</keyword>
<dbReference type="Pfam" id="PF01425">
    <property type="entry name" value="Amidase"/>
    <property type="match status" value="1"/>
</dbReference>
<protein>
    <submittedName>
        <fullName evidence="12">Urea amidolyase</fullName>
    </submittedName>
</protein>
<dbReference type="PROSITE" id="PS50968">
    <property type="entry name" value="BIOTINYL_LIPOYL"/>
    <property type="match status" value="1"/>
</dbReference>
<dbReference type="InterPro" id="IPR050856">
    <property type="entry name" value="Biotin_carboxylase_complex"/>
</dbReference>
<feature type="region of interest" description="Disordered" evidence="8">
    <location>
        <begin position="1795"/>
        <end position="1814"/>
    </location>
</feature>
<dbReference type="InterPro" id="IPR005481">
    <property type="entry name" value="BC-like_N"/>
</dbReference>
<keyword evidence="5 7" id="KW-0067">ATP-binding</keyword>
<dbReference type="EMBL" id="KE148162">
    <property type="protein sequence ID" value="EPE04196.1"/>
    <property type="molecule type" value="Genomic_DNA"/>
</dbReference>
<dbReference type="InterPro" id="IPR005479">
    <property type="entry name" value="CPAse_ATP-bd"/>
</dbReference>
<dbReference type="InterPro" id="IPR011764">
    <property type="entry name" value="Biotin_carboxylation_dom"/>
</dbReference>
<dbReference type="SMART" id="SM00796">
    <property type="entry name" value="AHS1"/>
    <property type="match status" value="1"/>
</dbReference>
<dbReference type="InterPro" id="IPR005482">
    <property type="entry name" value="Biotin_COase_C"/>
</dbReference>
<dbReference type="PANTHER" id="PTHR18866">
    <property type="entry name" value="CARBOXYLASE:PYRUVATE/ACETYL-COA/PROPIONYL-COA CARBOXYLASE"/>
    <property type="match status" value="1"/>
</dbReference>
<dbReference type="Pfam" id="PF02626">
    <property type="entry name" value="CT_A_B"/>
    <property type="match status" value="1"/>
</dbReference>
<dbReference type="Gene3D" id="3.30.470.20">
    <property type="entry name" value="ATP-grasp fold, B domain"/>
    <property type="match status" value="1"/>
</dbReference>
<dbReference type="Pfam" id="PF02786">
    <property type="entry name" value="CPSase_L_D2"/>
    <property type="match status" value="1"/>
</dbReference>
<evidence type="ECO:0000256" key="7">
    <source>
        <dbReference type="PROSITE-ProRule" id="PRU00409"/>
    </source>
</evidence>
<dbReference type="GO" id="GO:0004847">
    <property type="term" value="F:urea carboxylase activity"/>
    <property type="evidence" value="ECO:0007669"/>
    <property type="project" value="TreeGrafter"/>
</dbReference>
<dbReference type="InterPro" id="IPR003833">
    <property type="entry name" value="CT_C_D"/>
</dbReference>
<evidence type="ECO:0000259" key="11">
    <source>
        <dbReference type="PROSITE" id="PS50979"/>
    </source>
</evidence>
<gene>
    <name evidence="12" type="ORF">F503_04711</name>
</gene>
<dbReference type="NCBIfam" id="TIGR00724">
    <property type="entry name" value="urea_amlyse_rel"/>
    <property type="match status" value="1"/>
</dbReference>
<dbReference type="OrthoDB" id="167809at2759"/>
<dbReference type="Pfam" id="PF02785">
    <property type="entry name" value="Biotin_carb_C"/>
    <property type="match status" value="1"/>
</dbReference>
<proteinExistence type="predicted"/>
<keyword evidence="6" id="KW-0092">Biotin</keyword>
<evidence type="ECO:0000313" key="12">
    <source>
        <dbReference type="EMBL" id="EPE04196.1"/>
    </source>
</evidence>
<dbReference type="InterPro" id="IPR011054">
    <property type="entry name" value="Rudment_hybrid_motif"/>
</dbReference>
<dbReference type="SUPFAM" id="SSF52440">
    <property type="entry name" value="PreATP-grasp domain"/>
    <property type="match status" value="1"/>
</dbReference>
<dbReference type="PROSITE" id="PS00867">
    <property type="entry name" value="CPSASE_2"/>
    <property type="match status" value="1"/>
</dbReference>
<evidence type="ECO:0000256" key="5">
    <source>
        <dbReference type="ARBA" id="ARBA00022840"/>
    </source>
</evidence>
<dbReference type="SUPFAM" id="SSF160467">
    <property type="entry name" value="PH0987 N-terminal domain-like"/>
    <property type="match status" value="1"/>
</dbReference>
<dbReference type="Gene3D" id="2.40.100.10">
    <property type="entry name" value="Cyclophilin-like"/>
    <property type="match status" value="2"/>
</dbReference>
<dbReference type="VEuPathDB" id="FungiDB:F503_04711"/>
<evidence type="ECO:0000256" key="8">
    <source>
        <dbReference type="SAM" id="MobiDB-lite"/>
    </source>
</evidence>
<sequence length="1881" mass="199893">MAATQPPSFAPASPSSPSPTSTPLTITEWRTTQTAGAGLARLLALVDTESKLTSPAWISLASPDLITQQWSALPVPTDPAADSLPLYGIPFAVKDNIDGIGFVSTAGCPEFSSTICTADAAVVARLKAAGAILVGKTNLDQFATGLNGTRSPHFGPTPNAWDPSRVSGGSSSGSAVVVSRGVVPFSLGTDTAGSGRVPAGLNNIIGLKPTRGALSTRGVLPACQTLDCVSIFALTSEDAAAVLSVAEGYDREDAYSRRRSPSSALTLKPRIAICDSPPWFGQTEQRDAYDACLAGIHERLNWKLEKVDFSPLFDLARLLYNGPWVAERYQAIRGYIEDRGAPGMDPVVRGIIMEANKYSAADAFAAEYKRQQLTRVIDEAFGEYDYLLVPTAPTFPSMQDMQRAPVEENSRLGTYTNFVNFLDWTALSIPAGFRPGFGFIGLGQPVARQPRLIGATGQTRQESLPAVPRKLVPRGAVSESSETFTGTTDVIVVGAHLSGLPLNKDLVERGATLKISTATAPSYKLYALAAKGPVKKPGLERVATGGSSIAVEVWSMPTHNLGSFLATIPHPLGLGSLELEDGSWSLGFICEPSGLQGADDITEHGGWKTYLATLTSPKTSRAAKPLSKVLTANRGEIAVRIIRTLHTLGMQAVAIYSAADAAAPHVRLADTALALGPGSVVDTYLNGTRIIELALSVNADAVIPGYGFLAENADFADAVEAAGMTWVGPTGDQMRQLGLKHVARSIAEAAHVPVVPGTSLKTTVDEARRAAVGTGYPLLLKSTAGGGGIGLKRCDNEAELVAAFEGVQRLAAANFANSGVFLEKFIAQAKHIEVQVIGDGTGRVLVAGDRDCSVQRRHQKLVEEAPAPFLSDAVRQQMYKAAVDLAASVRYRNVGTVEFIYDIQTHEFFFLEVNTRLQVEHPTTESVTGLDLVECMLHIAGGEAGKVFRQDRAVSTVPTKGASIEVRLYAESPLQQFRPSSGHILDVALPFGLDGIRVDTWIERGLDVSSAYDPLLAKIVATGATRADAIQKLTAALDPANTRIVGLETNAAYLRHVILTDWFASGDFTTHSMDLESFVYTEPALQIIDAGPATTVQDWPGRKGLWNVGVPPSGPMDQYSFRLANQAVGNAPDAPALECTLQGPKLLFYSDTTVAVTGATTTVFVGDKAADTCRPIAVRAGQTLSVGSAQSGYRIYVAVRGGIAVPSVLGSRSTFEVGKFGGHNGRKLQAGDLLRLGGFLKIDLDSEMSNTLSSCIPSIPLTSSWKVGVVPGPHGAPDFFTEDGLASLFAGQWSVHYNSNRLGVRLSGPKPQWARQTGGEAGLHPSNVHDSPYSIGSVSFTGDEAVVVTCDGPSLGGFVVFCVVADAEMWKLGQARPGDRIQFVPITAADAIAADQQMTTSISALAATEWQLPTARASAIAAPIESPIIGQMGEGSTAVTIRQAGDEAVLMEFGEDQVFDLARSFRIYAFMEAHRAAPLPHVLELTPGVRTLHVLYELGTHPAAILATLTDTARSLQIPQHVPSRKFRLPIVFNDDACIRAVRRYASTIRKDAPWLMDNVEFLRQLNGLKKGGVEAIVGGPSDRLAGSVLNNTKTGAEFLVVGLGDVFLGSPCAVPLDPRHRLFGTKYNPSRSFTPQGAVGIGGQYMCIYAGDSPGGYQLVGRTVSIWDPKKLVYGPSTGSSSVTSTTSAASTSKPWKFRLFDRISFYPVLQSELAGMDADQSSLLVQDGDNILRLHAYESWLAGISDEVAVTMAYRRDAIANAPFISEILKPAPQMGAGGSGLLEVNEHNNEHDDELETSGINSTPRHTRGQRIKASIPGRCFKVSAQVGDTVQAGQELLWIESNKMEIHISSPVSGRVVAVSVEPGQAVMAEDVLMTIV</sequence>
<dbReference type="InterPro" id="IPR003778">
    <property type="entry name" value="CT_A_B"/>
</dbReference>
<dbReference type="Gene3D" id="3.10.490.10">
    <property type="entry name" value="Gamma-glutamyl cyclotransferase-like"/>
    <property type="match status" value="1"/>
</dbReference>
<dbReference type="Gene3D" id="3.90.1300.10">
    <property type="entry name" value="Amidase signature (AS) domain"/>
    <property type="match status" value="1"/>
</dbReference>
<dbReference type="GO" id="GO:0005524">
    <property type="term" value="F:ATP binding"/>
    <property type="evidence" value="ECO:0007669"/>
    <property type="project" value="UniProtKB-UniRule"/>
</dbReference>
<dbReference type="InterPro" id="IPR016185">
    <property type="entry name" value="PreATP-grasp_dom_sf"/>
</dbReference>
<evidence type="ECO:0000256" key="3">
    <source>
        <dbReference type="ARBA" id="ARBA00022741"/>
    </source>
</evidence>
<dbReference type="InterPro" id="IPR023631">
    <property type="entry name" value="Amidase_dom"/>
</dbReference>
<dbReference type="SMART" id="SM00797">
    <property type="entry name" value="AHS2"/>
    <property type="match status" value="1"/>
</dbReference>
<dbReference type="SUPFAM" id="SSF75304">
    <property type="entry name" value="Amidase signature (AS) enzymes"/>
    <property type="match status" value="1"/>
</dbReference>
<dbReference type="InterPro" id="IPR029000">
    <property type="entry name" value="Cyclophilin-like_dom_sf"/>
</dbReference>
<dbReference type="Gene3D" id="1.20.58.1700">
    <property type="match status" value="1"/>
</dbReference>